<protein>
    <submittedName>
        <fullName evidence="1">Isochorismate pyruvate lyase</fullName>
    </submittedName>
</protein>
<organism evidence="1 2">
    <name type="scientific">Clostridium grantii DSM 8605</name>
    <dbReference type="NCBI Taxonomy" id="1121316"/>
    <lineage>
        <taxon>Bacteria</taxon>
        <taxon>Bacillati</taxon>
        <taxon>Bacillota</taxon>
        <taxon>Clostridia</taxon>
        <taxon>Eubacteriales</taxon>
        <taxon>Clostridiaceae</taxon>
        <taxon>Clostridium</taxon>
    </lineage>
</organism>
<keyword evidence="1" id="KW-0670">Pyruvate</keyword>
<dbReference type="EMBL" id="FQXM01000038">
    <property type="protein sequence ID" value="SHI03732.1"/>
    <property type="molecule type" value="Genomic_DNA"/>
</dbReference>
<keyword evidence="1" id="KW-0456">Lyase</keyword>
<dbReference type="Proteomes" id="UP000184447">
    <property type="component" value="Unassembled WGS sequence"/>
</dbReference>
<reference evidence="1 2" key="1">
    <citation type="submission" date="2016-11" db="EMBL/GenBank/DDBJ databases">
        <authorList>
            <person name="Jaros S."/>
            <person name="Januszkiewicz K."/>
            <person name="Wedrychowicz H."/>
        </authorList>
    </citation>
    <scope>NUCLEOTIDE SEQUENCE [LARGE SCALE GENOMIC DNA]</scope>
    <source>
        <strain evidence="1 2">DSM 8605</strain>
    </source>
</reference>
<name>A0A1M5XVI2_9CLOT</name>
<dbReference type="InterPro" id="IPR036263">
    <property type="entry name" value="Chorismate_II_sf"/>
</dbReference>
<dbReference type="AlphaFoldDB" id="A0A1M5XVI2"/>
<evidence type="ECO:0000313" key="2">
    <source>
        <dbReference type="Proteomes" id="UP000184447"/>
    </source>
</evidence>
<gene>
    <name evidence="1" type="ORF">SAMN02745207_03962</name>
</gene>
<sequence>MILRTSVKAPNCVEAVISKIRKKAGECGANPDMVEVLYGEMISHFIKIELKEFNKNNETNAG</sequence>
<dbReference type="SUPFAM" id="SSF48600">
    <property type="entry name" value="Chorismate mutase II"/>
    <property type="match status" value="1"/>
</dbReference>
<evidence type="ECO:0000313" key="1">
    <source>
        <dbReference type="EMBL" id="SHI03732.1"/>
    </source>
</evidence>
<dbReference type="GO" id="GO:0046417">
    <property type="term" value="P:chorismate metabolic process"/>
    <property type="evidence" value="ECO:0007669"/>
    <property type="project" value="InterPro"/>
</dbReference>
<dbReference type="STRING" id="1121316.SAMN02745207_03962"/>
<dbReference type="InterPro" id="IPR036979">
    <property type="entry name" value="CM_dom_sf"/>
</dbReference>
<proteinExistence type="predicted"/>
<keyword evidence="2" id="KW-1185">Reference proteome</keyword>
<dbReference type="GO" id="GO:0016829">
    <property type="term" value="F:lyase activity"/>
    <property type="evidence" value="ECO:0007669"/>
    <property type="project" value="UniProtKB-KW"/>
</dbReference>
<dbReference type="Gene3D" id="1.20.59.10">
    <property type="entry name" value="Chorismate mutase"/>
    <property type="match status" value="1"/>
</dbReference>
<accession>A0A1M5XVI2</accession>